<evidence type="ECO:0000256" key="6">
    <source>
        <dbReference type="ARBA" id="ARBA00024207"/>
    </source>
</evidence>
<dbReference type="InterPro" id="IPR037038">
    <property type="entry name" value="HepT-like_sf"/>
</dbReference>
<protein>
    <submittedName>
        <fullName evidence="7">DUF86 domain-containing protein</fullName>
    </submittedName>
</protein>
<dbReference type="GO" id="GO:0016787">
    <property type="term" value="F:hydrolase activity"/>
    <property type="evidence" value="ECO:0007669"/>
    <property type="project" value="UniProtKB-KW"/>
</dbReference>
<evidence type="ECO:0000256" key="1">
    <source>
        <dbReference type="ARBA" id="ARBA00022553"/>
    </source>
</evidence>
<dbReference type="EMBL" id="JAPDVK010000002">
    <property type="protein sequence ID" value="MCW4128538.1"/>
    <property type="molecule type" value="Genomic_DNA"/>
</dbReference>
<evidence type="ECO:0000256" key="3">
    <source>
        <dbReference type="ARBA" id="ARBA00022722"/>
    </source>
</evidence>
<dbReference type="Proteomes" id="UP001209344">
    <property type="component" value="Unassembled WGS sequence"/>
</dbReference>
<organism evidence="7 8">
    <name type="scientific">Segatella copri</name>
    <dbReference type="NCBI Taxonomy" id="165179"/>
    <lineage>
        <taxon>Bacteria</taxon>
        <taxon>Pseudomonadati</taxon>
        <taxon>Bacteroidota</taxon>
        <taxon>Bacteroidia</taxon>
        <taxon>Bacteroidales</taxon>
        <taxon>Prevotellaceae</taxon>
        <taxon>Segatella</taxon>
    </lineage>
</organism>
<evidence type="ECO:0000313" key="7">
    <source>
        <dbReference type="EMBL" id="MCW4128538.1"/>
    </source>
</evidence>
<evidence type="ECO:0000256" key="4">
    <source>
        <dbReference type="ARBA" id="ARBA00022741"/>
    </source>
</evidence>
<dbReference type="GO" id="GO:0000166">
    <property type="term" value="F:nucleotide binding"/>
    <property type="evidence" value="ECO:0007669"/>
    <property type="project" value="UniProtKB-KW"/>
</dbReference>
<keyword evidence="1" id="KW-0597">Phosphoprotein</keyword>
<keyword evidence="2" id="KW-1277">Toxin-antitoxin system</keyword>
<dbReference type="GO" id="GO:0004540">
    <property type="term" value="F:RNA nuclease activity"/>
    <property type="evidence" value="ECO:0007669"/>
    <property type="project" value="InterPro"/>
</dbReference>
<evidence type="ECO:0000256" key="5">
    <source>
        <dbReference type="ARBA" id="ARBA00022801"/>
    </source>
</evidence>
<gene>
    <name evidence="7" type="ORF">ONT16_09810</name>
</gene>
<keyword evidence="3" id="KW-0540">Nuclease</keyword>
<keyword evidence="4" id="KW-0547">Nucleotide-binding</keyword>
<dbReference type="PANTHER" id="PTHR34139">
    <property type="entry name" value="UPF0331 PROTEIN MJ0127"/>
    <property type="match status" value="1"/>
</dbReference>
<accession>A0AAP3BDB2</accession>
<dbReference type="GO" id="GO:0110001">
    <property type="term" value="C:toxin-antitoxin complex"/>
    <property type="evidence" value="ECO:0007669"/>
    <property type="project" value="InterPro"/>
</dbReference>
<dbReference type="InterPro" id="IPR051813">
    <property type="entry name" value="HepT_RNase_toxin"/>
</dbReference>
<dbReference type="RefSeq" id="WP_259301896.1">
    <property type="nucleotide sequence ID" value="NZ_JAPDVK010000002.1"/>
</dbReference>
<dbReference type="PANTHER" id="PTHR34139:SF1">
    <property type="entry name" value="RNASE MJ1380-RELATED"/>
    <property type="match status" value="1"/>
</dbReference>
<proteinExistence type="inferred from homology"/>
<dbReference type="Pfam" id="PF01934">
    <property type="entry name" value="HepT-like"/>
    <property type="match status" value="1"/>
</dbReference>
<reference evidence="7" key="1">
    <citation type="submission" date="2022-11" db="EMBL/GenBank/DDBJ databases">
        <title>Genomic repertoires linked with pathogenic potency of arthritogenic Prevotella copri isolated from the gut of rheumatoid arthritis patients.</title>
        <authorList>
            <person name="Nii T."/>
            <person name="Maeda Y."/>
            <person name="Motooka D."/>
            <person name="Naito M."/>
            <person name="Matsumoto Y."/>
            <person name="Ogawa T."/>
            <person name="Oguro-Igashira E."/>
            <person name="Kishikawa T."/>
            <person name="Yamashita M."/>
            <person name="Koizumi S."/>
            <person name="Kurakawa T."/>
            <person name="Okumura R."/>
            <person name="Kayama H."/>
            <person name="Murakami M."/>
            <person name="Sakaguchi T."/>
            <person name="Das B."/>
            <person name="Nakamura S."/>
            <person name="Okada Y."/>
            <person name="Kumanogoh A."/>
            <person name="Takeda K."/>
        </authorList>
    </citation>
    <scope>NUCLEOTIDE SEQUENCE</scope>
    <source>
        <strain evidence="7">F3-75</strain>
    </source>
</reference>
<dbReference type="Gene3D" id="1.20.120.580">
    <property type="entry name" value="bsu32300-like"/>
    <property type="match status" value="1"/>
</dbReference>
<dbReference type="InterPro" id="IPR008201">
    <property type="entry name" value="HepT-like"/>
</dbReference>
<name>A0AAP3BDB2_9BACT</name>
<keyword evidence="5" id="KW-0378">Hydrolase</keyword>
<evidence type="ECO:0000313" key="8">
    <source>
        <dbReference type="Proteomes" id="UP001209344"/>
    </source>
</evidence>
<comment type="caution">
    <text evidence="7">The sequence shown here is derived from an EMBL/GenBank/DDBJ whole genome shotgun (WGS) entry which is preliminary data.</text>
</comment>
<evidence type="ECO:0000256" key="2">
    <source>
        <dbReference type="ARBA" id="ARBA00022649"/>
    </source>
</evidence>
<comment type="similarity">
    <text evidence="6">Belongs to the HepT RNase toxin family.</text>
</comment>
<sequence length="132" mass="15353">MESMQFDKYVALDILNRVHISIEHIEERSQPYHCGDDFLMSSTGVAILDSICMQFIAIGESLKGLDKVTRGELLTTHPEIDWKNVKGLRDIIAHHYFEVDADQIWWIIENELQPLKKAIQEMIESLKRILDE</sequence>
<dbReference type="AlphaFoldDB" id="A0AAP3BDB2"/>